<reference evidence="2 3" key="1">
    <citation type="submission" date="2018-04" db="EMBL/GenBank/DDBJ databases">
        <title>Cupriavidus necator CR12 genome sequencing and assembly.</title>
        <authorList>
            <person name="Ben Fekih I."/>
            <person name="Mazhar H.S."/>
            <person name="Bello S.K."/>
            <person name="Rensing C."/>
        </authorList>
    </citation>
    <scope>NUCLEOTIDE SEQUENCE [LARGE SCALE GENOMIC DNA]</scope>
    <source>
        <strain evidence="2 3">CR12</strain>
    </source>
</reference>
<gene>
    <name evidence="2" type="ORF">DDK22_34735</name>
</gene>
<dbReference type="GO" id="GO:0003700">
    <property type="term" value="F:DNA-binding transcription factor activity"/>
    <property type="evidence" value="ECO:0007669"/>
    <property type="project" value="InterPro"/>
</dbReference>
<dbReference type="Pfam" id="PF03979">
    <property type="entry name" value="Sigma70_r1_1"/>
    <property type="match status" value="1"/>
</dbReference>
<dbReference type="InterPro" id="IPR013324">
    <property type="entry name" value="RNA_pol_sigma_r3/r4-like"/>
</dbReference>
<dbReference type="PRINTS" id="PR00046">
    <property type="entry name" value="SIGMA70FCT"/>
</dbReference>
<feature type="domain" description="RNA polymerase sigma-70" evidence="1">
    <location>
        <begin position="55"/>
        <end position="81"/>
    </location>
</feature>
<evidence type="ECO:0000313" key="3">
    <source>
        <dbReference type="Proteomes" id="UP000253501"/>
    </source>
</evidence>
<protein>
    <recommendedName>
        <fullName evidence="1">RNA polymerase sigma-70 domain-containing protein</fullName>
    </recommendedName>
</protein>
<dbReference type="SUPFAM" id="SSF88659">
    <property type="entry name" value="Sigma3 and sigma4 domains of RNA polymerase sigma factors"/>
    <property type="match status" value="1"/>
</dbReference>
<dbReference type="InterPro" id="IPR000943">
    <property type="entry name" value="RNA_pol_sigma70"/>
</dbReference>
<sequence length="98" mass="11154">MSENLRANLLALIALGKERGFLTRGELSDQLPDCDETSGDIDRRCFGVGLQTDYTLDQISAQFGLTRERIRQLESQALRKLRKPELATRLDGFAERKR</sequence>
<evidence type="ECO:0000313" key="2">
    <source>
        <dbReference type="EMBL" id="RCJ03933.1"/>
    </source>
</evidence>
<dbReference type="PROSITE" id="PS00716">
    <property type="entry name" value="SIGMA70_2"/>
    <property type="match status" value="1"/>
</dbReference>
<dbReference type="Proteomes" id="UP000253501">
    <property type="component" value="Unassembled WGS sequence"/>
</dbReference>
<dbReference type="PANTHER" id="PTHR30603">
    <property type="entry name" value="RNA POLYMERASE SIGMA FACTOR RPO"/>
    <property type="match status" value="1"/>
</dbReference>
<proteinExistence type="predicted"/>
<name>A0A367P8V7_CUPNE</name>
<dbReference type="InterPro" id="IPR007630">
    <property type="entry name" value="RNA_pol_sigma70_r4"/>
</dbReference>
<dbReference type="Pfam" id="PF04545">
    <property type="entry name" value="Sigma70_r4"/>
    <property type="match status" value="1"/>
</dbReference>
<comment type="caution">
    <text evidence="2">The sequence shown here is derived from an EMBL/GenBank/DDBJ whole genome shotgun (WGS) entry which is preliminary data.</text>
</comment>
<dbReference type="AlphaFoldDB" id="A0A367P8V7"/>
<organism evidence="2 3">
    <name type="scientific">Cupriavidus necator</name>
    <name type="common">Alcaligenes eutrophus</name>
    <name type="synonym">Ralstonia eutropha</name>
    <dbReference type="NCBI Taxonomy" id="106590"/>
    <lineage>
        <taxon>Bacteria</taxon>
        <taxon>Pseudomonadati</taxon>
        <taxon>Pseudomonadota</taxon>
        <taxon>Betaproteobacteria</taxon>
        <taxon>Burkholderiales</taxon>
        <taxon>Burkholderiaceae</taxon>
        <taxon>Cupriavidus</taxon>
    </lineage>
</organism>
<evidence type="ECO:0000259" key="1">
    <source>
        <dbReference type="PROSITE" id="PS00716"/>
    </source>
</evidence>
<dbReference type="EMBL" id="QDHA01000121">
    <property type="protein sequence ID" value="RCJ03933.1"/>
    <property type="molecule type" value="Genomic_DNA"/>
</dbReference>
<dbReference type="InterPro" id="IPR007127">
    <property type="entry name" value="RNA_pol_sigma_70_r1_1"/>
</dbReference>
<dbReference type="InterPro" id="IPR050239">
    <property type="entry name" value="Sigma-70_RNA_pol_init_factors"/>
</dbReference>
<dbReference type="GO" id="GO:0003677">
    <property type="term" value="F:DNA binding"/>
    <property type="evidence" value="ECO:0007669"/>
    <property type="project" value="InterPro"/>
</dbReference>
<accession>A0A367P8V7</accession>
<dbReference type="GO" id="GO:0006352">
    <property type="term" value="P:DNA-templated transcription initiation"/>
    <property type="evidence" value="ECO:0007669"/>
    <property type="project" value="InterPro"/>
</dbReference>
<dbReference type="PANTHER" id="PTHR30603:SF60">
    <property type="entry name" value="RNA POLYMERASE SIGMA FACTOR RPOD"/>
    <property type="match status" value="1"/>
</dbReference>
<dbReference type="Gene3D" id="1.10.10.10">
    <property type="entry name" value="Winged helix-like DNA-binding domain superfamily/Winged helix DNA-binding domain"/>
    <property type="match status" value="1"/>
</dbReference>
<dbReference type="InterPro" id="IPR036388">
    <property type="entry name" value="WH-like_DNA-bd_sf"/>
</dbReference>